<dbReference type="Pfam" id="PF04932">
    <property type="entry name" value="Wzy_C"/>
    <property type="match status" value="1"/>
</dbReference>
<dbReference type="RefSeq" id="WP_053820523.1">
    <property type="nucleotide sequence ID" value="NZ_CP006911.1"/>
</dbReference>
<keyword evidence="2 5" id="KW-0812">Transmembrane</keyword>
<keyword evidence="8" id="KW-1185">Reference proteome</keyword>
<feature type="transmembrane region" description="Helical" evidence="5">
    <location>
        <begin position="346"/>
        <end position="363"/>
    </location>
</feature>
<dbReference type="Proteomes" id="UP000068905">
    <property type="component" value="Chromosome"/>
</dbReference>
<feature type="transmembrane region" description="Helical" evidence="5">
    <location>
        <begin position="148"/>
        <end position="166"/>
    </location>
</feature>
<evidence type="ECO:0000256" key="5">
    <source>
        <dbReference type="SAM" id="Phobius"/>
    </source>
</evidence>
<dbReference type="KEGG" id="tsn:W908_07140"/>
<evidence type="ECO:0000256" key="3">
    <source>
        <dbReference type="ARBA" id="ARBA00022989"/>
    </source>
</evidence>
<dbReference type="InterPro" id="IPR007016">
    <property type="entry name" value="O-antigen_ligase-rel_domated"/>
</dbReference>
<feature type="transmembrane region" description="Helical" evidence="5">
    <location>
        <begin position="12"/>
        <end position="42"/>
    </location>
</feature>
<evidence type="ECO:0000256" key="2">
    <source>
        <dbReference type="ARBA" id="ARBA00022692"/>
    </source>
</evidence>
<feature type="domain" description="O-antigen ligase-related" evidence="6">
    <location>
        <begin position="186"/>
        <end position="327"/>
    </location>
</feature>
<comment type="subcellular location">
    <subcellularLocation>
        <location evidence="1">Membrane</location>
        <topology evidence="1">Multi-pass membrane protein</topology>
    </subcellularLocation>
</comment>
<evidence type="ECO:0000313" key="8">
    <source>
        <dbReference type="Proteomes" id="UP000068905"/>
    </source>
</evidence>
<feature type="transmembrane region" description="Helical" evidence="5">
    <location>
        <begin position="54"/>
        <end position="75"/>
    </location>
</feature>
<sequence length="391" mass="45199">MLEKTAIDKIYQYLLIILAFLLPLTVFGANLIIVIIVLLWLFSGNYLAKYDLIVNSKIMIASIIFFLIHLIGLIWTEDLAWGLHIVHKMWYFLLLLPVLYTVVKQEHIRYYIFSFLLAIFLTEILSYLIWFEIIAPFKNANIFDPTPFMTHVSFNPILAFAIYLVLNEVLFNKKLNRYQLVLLILFAIAMSFNMFLTLGRAGQLGFFFVIALLIFQYIKYQKIKSLLVICLVIPSIFILAYQASPYFQLRIDSTINALSNGDPRLTFAINSWEIIKENMFLGVGTGDFPVEYKKINSIKSPNSPNATNPHNMYVLVAAQLGLLGLMSMFSIFYQQLLFAWKSKNELMKNIGIALPTLFLVLMLGDSYLLGHYTSLLFVFFSSFIYRDFEKN</sequence>
<name>A0A0M4LRF8_9GAMM</name>
<evidence type="ECO:0000256" key="4">
    <source>
        <dbReference type="ARBA" id="ARBA00023136"/>
    </source>
</evidence>
<feature type="transmembrane region" description="Helical" evidence="5">
    <location>
        <begin position="81"/>
        <end position="103"/>
    </location>
</feature>
<dbReference type="PANTHER" id="PTHR37422">
    <property type="entry name" value="TEICHURONIC ACID BIOSYNTHESIS PROTEIN TUAE"/>
    <property type="match status" value="1"/>
</dbReference>
<evidence type="ECO:0000259" key="6">
    <source>
        <dbReference type="Pfam" id="PF04932"/>
    </source>
</evidence>
<dbReference type="AlphaFoldDB" id="A0A0M4LRF8"/>
<dbReference type="STRING" id="1125411.W908_07140"/>
<feature type="transmembrane region" description="Helical" evidence="5">
    <location>
        <begin position="178"/>
        <end position="195"/>
    </location>
</feature>
<dbReference type="OrthoDB" id="9795248at2"/>
<accession>A0A0M4LRF8</accession>
<evidence type="ECO:0000313" key="7">
    <source>
        <dbReference type="EMBL" id="ALE02772.1"/>
    </source>
</evidence>
<feature type="transmembrane region" description="Helical" evidence="5">
    <location>
        <begin position="312"/>
        <end position="334"/>
    </location>
</feature>
<feature type="transmembrane region" description="Helical" evidence="5">
    <location>
        <begin position="201"/>
        <end position="218"/>
    </location>
</feature>
<evidence type="ECO:0000256" key="1">
    <source>
        <dbReference type="ARBA" id="ARBA00004141"/>
    </source>
</evidence>
<dbReference type="EMBL" id="CP006911">
    <property type="protein sequence ID" value="ALE02772.1"/>
    <property type="molecule type" value="Genomic_DNA"/>
</dbReference>
<reference evidence="7 8" key="1">
    <citation type="journal article" date="2015" name="Genome Announc.">
        <title>Genome Sequence of 'Candidatus Thioglobus singularis' Strain PS1, a Mixotroph from the SUP05 Clade of Marine Gammaproteobacteria.</title>
        <authorList>
            <person name="Marshall K.T."/>
            <person name="Morris R.M."/>
        </authorList>
    </citation>
    <scope>NUCLEOTIDE SEQUENCE [LARGE SCALE GENOMIC DNA]</scope>
    <source>
        <strain evidence="7 8">PS1</strain>
    </source>
</reference>
<feature type="transmembrane region" description="Helical" evidence="5">
    <location>
        <begin position="110"/>
        <end position="128"/>
    </location>
</feature>
<keyword evidence="4 5" id="KW-0472">Membrane</keyword>
<feature type="transmembrane region" description="Helical" evidence="5">
    <location>
        <begin position="369"/>
        <end position="385"/>
    </location>
</feature>
<organism evidence="7 8">
    <name type="scientific">Candidatus Pseudothioglobus singularis PS1</name>
    <dbReference type="NCBI Taxonomy" id="1125411"/>
    <lineage>
        <taxon>Bacteria</taxon>
        <taxon>Pseudomonadati</taxon>
        <taxon>Pseudomonadota</taxon>
        <taxon>Gammaproteobacteria</taxon>
        <taxon>Candidatus Pseudothioglobaceae</taxon>
        <taxon>Candidatus Pseudothioglobus</taxon>
    </lineage>
</organism>
<dbReference type="GO" id="GO:0016020">
    <property type="term" value="C:membrane"/>
    <property type="evidence" value="ECO:0007669"/>
    <property type="project" value="UniProtKB-SubCell"/>
</dbReference>
<feature type="transmembrane region" description="Helical" evidence="5">
    <location>
        <begin position="225"/>
        <end position="243"/>
    </location>
</feature>
<proteinExistence type="predicted"/>
<dbReference type="InterPro" id="IPR051533">
    <property type="entry name" value="WaaL-like"/>
</dbReference>
<protein>
    <recommendedName>
        <fullName evidence="6">O-antigen ligase-related domain-containing protein</fullName>
    </recommendedName>
</protein>
<dbReference type="PANTHER" id="PTHR37422:SF13">
    <property type="entry name" value="LIPOPOLYSACCHARIDE BIOSYNTHESIS PROTEIN PA4999-RELATED"/>
    <property type="match status" value="1"/>
</dbReference>
<gene>
    <name evidence="7" type="ORF">W908_07140</name>
</gene>
<keyword evidence="3 5" id="KW-1133">Transmembrane helix</keyword>